<organism evidence="2 3">
    <name type="scientific">Linum tenue</name>
    <dbReference type="NCBI Taxonomy" id="586396"/>
    <lineage>
        <taxon>Eukaryota</taxon>
        <taxon>Viridiplantae</taxon>
        <taxon>Streptophyta</taxon>
        <taxon>Embryophyta</taxon>
        <taxon>Tracheophyta</taxon>
        <taxon>Spermatophyta</taxon>
        <taxon>Magnoliopsida</taxon>
        <taxon>eudicotyledons</taxon>
        <taxon>Gunneridae</taxon>
        <taxon>Pentapetalae</taxon>
        <taxon>rosids</taxon>
        <taxon>fabids</taxon>
        <taxon>Malpighiales</taxon>
        <taxon>Linaceae</taxon>
        <taxon>Linum</taxon>
    </lineage>
</organism>
<accession>A0AAV0GTT4</accession>
<feature type="domain" description="F-box" evidence="1">
    <location>
        <begin position="53"/>
        <end position="91"/>
    </location>
</feature>
<proteinExistence type="predicted"/>
<dbReference type="EMBL" id="CAMGYJ010000002">
    <property type="protein sequence ID" value="CAI0375485.1"/>
    <property type="molecule type" value="Genomic_DNA"/>
</dbReference>
<keyword evidence="3" id="KW-1185">Reference proteome</keyword>
<dbReference type="PANTHER" id="PTHR34223">
    <property type="entry name" value="OS11G0201299 PROTEIN"/>
    <property type="match status" value="1"/>
</dbReference>
<sequence>LGLGFHSRNSELSQQTVADNFSSGQFDSPFVSVMPRKTRRDDDGAEVKDDRVSDLSDDILYHILSSLDDTKLVVQASVLSKRWRDLWKDVGVLNLNQNSFSAIQGGINFVRKFLHLRSQHATIHKVSFTSKYTRVNNRDDLGILLDENPLEALEALELVDCYRVDLGSISGCRMLTTLELRGCEWMVSRGHDPFANIPLLRCLKLLDCSLSSYSDGFKVTGLQLLRLEIRNSRGFSVSQVSAPKLESFCFTTHVSHIVELPELNLPSLDRATVLMVSYPYAGLYNELGWCSRVAVKFLQGLRNVKSLDLYFEDVNCTKKGGGSFTRIKPMIENEISRFTRLKTSRIRYYPCD</sequence>
<dbReference type="AlphaFoldDB" id="A0AAV0GTT4"/>
<dbReference type="Pfam" id="PF00646">
    <property type="entry name" value="F-box"/>
    <property type="match status" value="1"/>
</dbReference>
<dbReference type="Proteomes" id="UP001154282">
    <property type="component" value="Unassembled WGS sequence"/>
</dbReference>
<dbReference type="Gene3D" id="1.20.1280.50">
    <property type="match status" value="1"/>
</dbReference>
<evidence type="ECO:0000313" key="3">
    <source>
        <dbReference type="Proteomes" id="UP001154282"/>
    </source>
</evidence>
<protein>
    <recommendedName>
        <fullName evidence="1">F-box domain-containing protein</fullName>
    </recommendedName>
</protein>
<dbReference type="PANTHER" id="PTHR34223:SF51">
    <property type="entry name" value="OS06G0556300 PROTEIN"/>
    <property type="match status" value="1"/>
</dbReference>
<feature type="non-terminal residue" evidence="2">
    <location>
        <position position="1"/>
    </location>
</feature>
<dbReference type="SUPFAM" id="SSF81383">
    <property type="entry name" value="F-box domain"/>
    <property type="match status" value="1"/>
</dbReference>
<comment type="caution">
    <text evidence="2">The sequence shown here is derived from an EMBL/GenBank/DDBJ whole genome shotgun (WGS) entry which is preliminary data.</text>
</comment>
<reference evidence="2" key="1">
    <citation type="submission" date="2022-08" db="EMBL/GenBank/DDBJ databases">
        <authorList>
            <person name="Gutierrez-Valencia J."/>
        </authorList>
    </citation>
    <scope>NUCLEOTIDE SEQUENCE</scope>
</reference>
<dbReference type="InterPro" id="IPR036047">
    <property type="entry name" value="F-box-like_dom_sf"/>
</dbReference>
<dbReference type="SUPFAM" id="SSF52058">
    <property type="entry name" value="L domain-like"/>
    <property type="match status" value="1"/>
</dbReference>
<gene>
    <name evidence="2" type="ORF">LITE_LOCUS612</name>
</gene>
<dbReference type="InterPro" id="IPR053197">
    <property type="entry name" value="F-box_SCFL_complex_component"/>
</dbReference>
<evidence type="ECO:0000313" key="2">
    <source>
        <dbReference type="EMBL" id="CAI0375485.1"/>
    </source>
</evidence>
<dbReference type="InterPro" id="IPR032675">
    <property type="entry name" value="LRR_dom_sf"/>
</dbReference>
<evidence type="ECO:0000259" key="1">
    <source>
        <dbReference type="Pfam" id="PF00646"/>
    </source>
</evidence>
<dbReference type="Gene3D" id="3.80.10.10">
    <property type="entry name" value="Ribonuclease Inhibitor"/>
    <property type="match status" value="1"/>
</dbReference>
<dbReference type="CDD" id="cd22160">
    <property type="entry name" value="F-box_AtFBL13-like"/>
    <property type="match status" value="1"/>
</dbReference>
<name>A0AAV0GTT4_9ROSI</name>
<dbReference type="InterPro" id="IPR001810">
    <property type="entry name" value="F-box_dom"/>
</dbReference>
<dbReference type="InterPro" id="IPR053781">
    <property type="entry name" value="F-box_AtFBL13-like"/>
</dbReference>